<keyword evidence="4 8" id="KW-0808">Transferase</keyword>
<evidence type="ECO:0000313" key="9">
    <source>
        <dbReference type="EMBL" id="CAB3404527.1"/>
    </source>
</evidence>
<evidence type="ECO:0000256" key="7">
    <source>
        <dbReference type="ARBA" id="ARBA00023136"/>
    </source>
</evidence>
<dbReference type="PANTHER" id="PTHR21645">
    <property type="entry name" value="GLYCOSYLTRANSFERASE FAMILY 92 PROTEIN"/>
    <property type="match status" value="1"/>
</dbReference>
<evidence type="ECO:0000256" key="3">
    <source>
        <dbReference type="ARBA" id="ARBA00022676"/>
    </source>
</evidence>
<dbReference type="EC" id="2.4.1.-" evidence="8"/>
<keyword evidence="7" id="KW-0472">Membrane</keyword>
<keyword evidence="5" id="KW-0812">Transmembrane</keyword>
<dbReference type="InterPro" id="IPR008166">
    <property type="entry name" value="Glyco_transf_92"/>
</dbReference>
<keyword evidence="10" id="KW-1185">Reference proteome</keyword>
<dbReference type="Pfam" id="PF01697">
    <property type="entry name" value="Glyco_transf_92"/>
    <property type="match status" value="1"/>
</dbReference>
<comment type="similarity">
    <text evidence="2 8">Belongs to the glycosyltransferase 92 family.</text>
</comment>
<evidence type="ECO:0000313" key="10">
    <source>
        <dbReference type="Proteomes" id="UP000494206"/>
    </source>
</evidence>
<evidence type="ECO:0000256" key="2">
    <source>
        <dbReference type="ARBA" id="ARBA00007647"/>
    </source>
</evidence>
<dbReference type="OrthoDB" id="5809216at2759"/>
<reference evidence="9 10" key="1">
    <citation type="submission" date="2020-04" db="EMBL/GenBank/DDBJ databases">
        <authorList>
            <person name="Laetsch R D."/>
            <person name="Stevens L."/>
            <person name="Kumar S."/>
            <person name="Blaxter L. M."/>
        </authorList>
    </citation>
    <scope>NUCLEOTIDE SEQUENCE [LARGE SCALE GENOMIC DNA]</scope>
</reference>
<dbReference type="GO" id="GO:0016020">
    <property type="term" value="C:membrane"/>
    <property type="evidence" value="ECO:0007669"/>
    <property type="project" value="UniProtKB-SubCell"/>
</dbReference>
<gene>
    <name evidence="9" type="ORF">CBOVIS_LOCUS6846</name>
</gene>
<protein>
    <recommendedName>
        <fullName evidence="8">Glycosyltransferase family 92 protein</fullName>
        <ecNumber evidence="8">2.4.1.-</ecNumber>
    </recommendedName>
</protein>
<comment type="caution">
    <text evidence="9">The sequence shown here is derived from an EMBL/GenBank/DDBJ whole genome shotgun (WGS) entry which is preliminary data.</text>
</comment>
<comment type="subcellular location">
    <subcellularLocation>
        <location evidence="1">Membrane</location>
        <topology evidence="1">Single-pass membrane protein</topology>
    </subcellularLocation>
</comment>
<evidence type="ECO:0000256" key="1">
    <source>
        <dbReference type="ARBA" id="ARBA00004167"/>
    </source>
</evidence>
<dbReference type="Proteomes" id="UP000494206">
    <property type="component" value="Unassembled WGS sequence"/>
</dbReference>
<keyword evidence="6" id="KW-1133">Transmembrane helix</keyword>
<accession>A0A8S1EYB6</accession>
<keyword evidence="3 8" id="KW-0328">Glycosyltransferase</keyword>
<evidence type="ECO:0000256" key="5">
    <source>
        <dbReference type="ARBA" id="ARBA00022692"/>
    </source>
</evidence>
<evidence type="ECO:0000256" key="4">
    <source>
        <dbReference type="ARBA" id="ARBA00022679"/>
    </source>
</evidence>
<dbReference type="PANTHER" id="PTHR21645:SF17">
    <property type="entry name" value="GLYCOSYLTRANSFERASE FAMILY 92 PROTEIN-RELATED"/>
    <property type="match status" value="1"/>
</dbReference>
<dbReference type="InterPro" id="IPR052012">
    <property type="entry name" value="GTase_92"/>
</dbReference>
<sequence length="491" mass="57174">MVNLKEENLQKGGLLEASGRFLKSRPLPNDLHAFITSSYYYPTSKSLGNNSIGLVFLMNFEEDPEIKRGFFEKLNKVEHHQIRILAENESDSVEVTTDYQIVTVHRVCRMIPIFVTATLLPNMKNLYVVGDTGKTQIPFTPVSYEKKDVVVCISPLFLNENWQMFLLAMHTYKRYGAFVNLYMSSAISTVYDLIKLYENEGYLRIQPWVQAKFPGVPDEMLDSYAQTEFRNQAGAQTDCILQFKESSKFVALLDLDDILIPKLAPTYFEEFTRVMREFPATNYMHYKKINYQTQTALNPLNYDIDGMFRNLEYVGTIETPKMIVPTDQLHHTWIHWTTNPGHVKTVVKNNAITHFKKVEVVDHPKKSNVSAPLYWNKNDEFIMKEEDLLAIQEDYERMASRDDVADILGTVENDQFYAKIISKCWKTGFYKRIYYDKDTPCPGTQLCTYPQRMNYMCMRHDAKIQKRERQYPITFYFAEDVTFSTANGCIP</sequence>
<dbReference type="EMBL" id="CADEPM010000004">
    <property type="protein sequence ID" value="CAB3404527.1"/>
    <property type="molecule type" value="Genomic_DNA"/>
</dbReference>
<evidence type="ECO:0000256" key="8">
    <source>
        <dbReference type="RuleBase" id="RU366017"/>
    </source>
</evidence>
<organism evidence="9 10">
    <name type="scientific">Caenorhabditis bovis</name>
    <dbReference type="NCBI Taxonomy" id="2654633"/>
    <lineage>
        <taxon>Eukaryota</taxon>
        <taxon>Metazoa</taxon>
        <taxon>Ecdysozoa</taxon>
        <taxon>Nematoda</taxon>
        <taxon>Chromadorea</taxon>
        <taxon>Rhabditida</taxon>
        <taxon>Rhabditina</taxon>
        <taxon>Rhabditomorpha</taxon>
        <taxon>Rhabditoidea</taxon>
        <taxon>Rhabditidae</taxon>
        <taxon>Peloderinae</taxon>
        <taxon>Caenorhabditis</taxon>
    </lineage>
</organism>
<proteinExistence type="inferred from homology"/>
<dbReference type="GO" id="GO:0016757">
    <property type="term" value="F:glycosyltransferase activity"/>
    <property type="evidence" value="ECO:0007669"/>
    <property type="project" value="UniProtKB-UniRule"/>
</dbReference>
<dbReference type="AlphaFoldDB" id="A0A8S1EYB6"/>
<evidence type="ECO:0000256" key="6">
    <source>
        <dbReference type="ARBA" id="ARBA00022989"/>
    </source>
</evidence>
<name>A0A8S1EYB6_9PELO</name>